<evidence type="ECO:0000313" key="1">
    <source>
        <dbReference type="EMBL" id="RCK79407.1"/>
    </source>
</evidence>
<accession>A0A367ZNG3</accession>
<gene>
    <name evidence="1" type="ORF">OZSIB_0047</name>
</gene>
<protein>
    <submittedName>
        <fullName evidence="1">Uncharacterized protein</fullName>
    </submittedName>
</protein>
<organism evidence="1 2">
    <name type="scientific">Candidatus Ozemobacter sibiricus</name>
    <dbReference type="NCBI Taxonomy" id="2268124"/>
    <lineage>
        <taxon>Bacteria</taxon>
        <taxon>Candidatus Ozemobacteria</taxon>
        <taxon>Candidatus Ozemobacterales</taxon>
        <taxon>Candidatus Ozemobacteraceae</taxon>
        <taxon>Candidatus Ozemobacter</taxon>
    </lineage>
</organism>
<dbReference type="EMBL" id="QOQW01000013">
    <property type="protein sequence ID" value="RCK79407.1"/>
    <property type="molecule type" value="Genomic_DNA"/>
</dbReference>
<proteinExistence type="predicted"/>
<comment type="caution">
    <text evidence="1">The sequence shown here is derived from an EMBL/GenBank/DDBJ whole genome shotgun (WGS) entry which is preliminary data.</text>
</comment>
<evidence type="ECO:0000313" key="2">
    <source>
        <dbReference type="Proteomes" id="UP000252355"/>
    </source>
</evidence>
<dbReference type="AlphaFoldDB" id="A0A367ZNG3"/>
<name>A0A367ZNG3_9BACT</name>
<reference evidence="1 2" key="1">
    <citation type="submission" date="2018-05" db="EMBL/GenBank/DDBJ databases">
        <title>A metagenomic window into the 2 km-deep terrestrial subsurface aquifer revealed taxonomically and functionally diverse microbial community comprising novel uncultured bacterial lineages.</title>
        <authorList>
            <person name="Kadnikov V.V."/>
            <person name="Mardanov A.V."/>
            <person name="Beletsky A.V."/>
            <person name="Banks D."/>
            <person name="Pimenov N.V."/>
            <person name="Frank Y.A."/>
            <person name="Karnachuk O.V."/>
            <person name="Ravin N.V."/>
        </authorList>
    </citation>
    <scope>NUCLEOTIDE SEQUENCE [LARGE SCALE GENOMIC DNA]</scope>
    <source>
        <strain evidence="1">BY5</strain>
    </source>
</reference>
<sequence length="78" mass="8820">MILPDTPLYNSKTDAEFRIRMIHHIRTTFKDLLSPADLKLLDLPNGLDLLQARVHQMLYDASHGAIDLRPADARKVAA</sequence>
<dbReference type="Proteomes" id="UP000252355">
    <property type="component" value="Unassembled WGS sequence"/>
</dbReference>